<dbReference type="PANTHER" id="PTHR34154">
    <property type="entry name" value="ALKALI-SENSITIVE LINKAGE PROTEIN 1"/>
    <property type="match status" value="1"/>
</dbReference>
<dbReference type="GO" id="GO:0071966">
    <property type="term" value="P:fungal-type cell wall polysaccharide metabolic process"/>
    <property type="evidence" value="ECO:0007669"/>
    <property type="project" value="TreeGrafter"/>
</dbReference>
<dbReference type="VEuPathDB" id="FungiDB:TAPDE_003679"/>
<dbReference type="InterPro" id="IPR024655">
    <property type="entry name" value="Asl1_glyco_hydro_catalytic"/>
</dbReference>
<evidence type="ECO:0000313" key="2">
    <source>
        <dbReference type="EMBL" id="CCG83457.1"/>
    </source>
</evidence>
<dbReference type="eggNOG" id="ENOG502RXK9">
    <property type="taxonomic scope" value="Eukaryota"/>
</dbReference>
<dbReference type="Pfam" id="PF11790">
    <property type="entry name" value="Glyco_hydro_cc"/>
    <property type="match status" value="1"/>
</dbReference>
<evidence type="ECO:0000313" key="3">
    <source>
        <dbReference type="Proteomes" id="UP000013776"/>
    </source>
</evidence>
<accession>R4XC55</accession>
<dbReference type="PANTHER" id="PTHR34154:SF3">
    <property type="entry name" value="ALKALI-SENSITIVE LINKAGE PROTEIN 1"/>
    <property type="match status" value="1"/>
</dbReference>
<dbReference type="STRING" id="1097556.R4XC55"/>
<dbReference type="SUPFAM" id="SSF51445">
    <property type="entry name" value="(Trans)glycosidases"/>
    <property type="match status" value="1"/>
</dbReference>
<proteinExistence type="predicted"/>
<feature type="domain" description="Asl1-like glycosyl hydrolase catalytic" evidence="1">
    <location>
        <begin position="153"/>
        <end position="392"/>
    </location>
</feature>
<reference evidence="2 3" key="1">
    <citation type="journal article" date="2013" name="MBio">
        <title>Genome sequencing of the plant pathogen Taphrina deformans, the causal agent of peach leaf curl.</title>
        <authorList>
            <person name="Cisse O.H."/>
            <person name="Almeida J.M.G.C.F."/>
            <person name="Fonseca A."/>
            <person name="Kumar A.A."/>
            <person name="Salojaervi J."/>
            <person name="Overmyer K."/>
            <person name="Hauser P.M."/>
            <person name="Pagni M."/>
        </authorList>
    </citation>
    <scope>NUCLEOTIDE SEQUENCE [LARGE SCALE GENOMIC DNA]</scope>
    <source>
        <strain evidence="3">PYCC 5710 / ATCC 11124 / CBS 356.35 / IMI 108563 / JCM 9778 / NBRC 8474</strain>
    </source>
</reference>
<dbReference type="Gene3D" id="3.20.20.80">
    <property type="entry name" value="Glycosidases"/>
    <property type="match status" value="1"/>
</dbReference>
<dbReference type="AlphaFoldDB" id="R4XC55"/>
<dbReference type="InterPro" id="IPR017853">
    <property type="entry name" value="GH"/>
</dbReference>
<dbReference type="InterPro" id="IPR053183">
    <property type="entry name" value="ASL1"/>
</dbReference>
<sequence>MNAEAGKSQIERDNFASRLGGNLEIAANALAQFFGKHHQHHRRQDYGAVDWSAVKYDFSGVDWSTVKYDLSDVNWATVFPEPAAAAATPIATAAASPAQTPQVQITAGNVQAQAATTFTTVVATPTTTANVKFNEAAISTTAPVVKSTSGKRGLGWDPTSPAYYASKLSGAVSWYFNWSPTPSAGMPSNWEFYANIWGANGIDKLADTLSGSPKLIGFNEPDSTTQSNIGVSEAISLYKQYLVPLKASGKVSQLGTPAVTNSWNAGQGLNYLSSFVSGCTNCNLDFAVVHWYSESLDDFKNFVTQAHQLTGLPVNVAEFAYTSWNSANEPNAAEVLNFMTSAIAWLDQQSFVSAYAWFGSMYVSEAKYPALGSANSLVSEGLDALTTLGKSYC</sequence>
<comment type="caution">
    <text evidence="2">The sequence shown here is derived from an EMBL/GenBank/DDBJ whole genome shotgun (WGS) entry which is preliminary data.</text>
</comment>
<dbReference type="GO" id="GO:0009277">
    <property type="term" value="C:fungal-type cell wall"/>
    <property type="evidence" value="ECO:0007669"/>
    <property type="project" value="TreeGrafter"/>
</dbReference>
<protein>
    <recommendedName>
        <fullName evidence="1">Asl1-like glycosyl hydrolase catalytic domain-containing protein</fullName>
    </recommendedName>
</protein>
<dbReference type="Proteomes" id="UP000013776">
    <property type="component" value="Unassembled WGS sequence"/>
</dbReference>
<dbReference type="OrthoDB" id="43654at2759"/>
<gene>
    <name evidence="2" type="ORF">TAPDE_003679</name>
</gene>
<dbReference type="EMBL" id="CAHR02000149">
    <property type="protein sequence ID" value="CCG83457.1"/>
    <property type="molecule type" value="Genomic_DNA"/>
</dbReference>
<evidence type="ECO:0000259" key="1">
    <source>
        <dbReference type="Pfam" id="PF11790"/>
    </source>
</evidence>
<name>R4XC55_TAPDE</name>
<keyword evidence="3" id="KW-1185">Reference proteome</keyword>
<organism evidence="2 3">
    <name type="scientific">Taphrina deformans (strain PYCC 5710 / ATCC 11124 / CBS 356.35 / IMI 108563 / JCM 9778 / NBRC 8474)</name>
    <name type="common">Peach leaf curl fungus</name>
    <name type="synonym">Lalaria deformans</name>
    <dbReference type="NCBI Taxonomy" id="1097556"/>
    <lineage>
        <taxon>Eukaryota</taxon>
        <taxon>Fungi</taxon>
        <taxon>Dikarya</taxon>
        <taxon>Ascomycota</taxon>
        <taxon>Taphrinomycotina</taxon>
        <taxon>Taphrinomycetes</taxon>
        <taxon>Taphrinales</taxon>
        <taxon>Taphrinaceae</taxon>
        <taxon>Taphrina</taxon>
    </lineage>
</organism>